<dbReference type="Pfam" id="PF00011">
    <property type="entry name" value="HSP20"/>
    <property type="match status" value="1"/>
</dbReference>
<dbReference type="PROSITE" id="PS01031">
    <property type="entry name" value="SHSP"/>
    <property type="match status" value="1"/>
</dbReference>
<name>A0ABQ9ZRX0_9CRUS</name>
<sequence length="105" mass="11462">MQVNVAPFGSTGIKVFMTREGDLIIHAGHDEQMEDDGYISRRFEGRIAIPMGLDSNSIQSSLSPDGILSVTAKEKASHYEKIIPVFPANPHRHLSDHPRVSPGGP</sequence>
<feature type="domain" description="SHSP" evidence="4">
    <location>
        <begin position="1"/>
        <end position="88"/>
    </location>
</feature>
<dbReference type="InterPro" id="IPR002068">
    <property type="entry name" value="A-crystallin/Hsp20_dom"/>
</dbReference>
<accession>A0ABQ9ZRX0</accession>
<evidence type="ECO:0000313" key="6">
    <source>
        <dbReference type="Proteomes" id="UP001234178"/>
    </source>
</evidence>
<dbReference type="Proteomes" id="UP001234178">
    <property type="component" value="Unassembled WGS sequence"/>
</dbReference>
<proteinExistence type="inferred from homology"/>
<evidence type="ECO:0000313" key="5">
    <source>
        <dbReference type="EMBL" id="KAK4015679.1"/>
    </source>
</evidence>
<dbReference type="PANTHER" id="PTHR45640">
    <property type="entry name" value="HEAT SHOCK PROTEIN HSP-12.2-RELATED"/>
    <property type="match status" value="1"/>
</dbReference>
<dbReference type="InterPro" id="IPR001436">
    <property type="entry name" value="Alpha-crystallin/sHSP_animal"/>
</dbReference>
<keyword evidence="6" id="KW-1185">Reference proteome</keyword>
<dbReference type="InterPro" id="IPR008978">
    <property type="entry name" value="HSP20-like_chaperone"/>
</dbReference>
<organism evidence="5 6">
    <name type="scientific">Daphnia magna</name>
    <dbReference type="NCBI Taxonomy" id="35525"/>
    <lineage>
        <taxon>Eukaryota</taxon>
        <taxon>Metazoa</taxon>
        <taxon>Ecdysozoa</taxon>
        <taxon>Arthropoda</taxon>
        <taxon>Crustacea</taxon>
        <taxon>Branchiopoda</taxon>
        <taxon>Diplostraca</taxon>
        <taxon>Cladocera</taxon>
        <taxon>Anomopoda</taxon>
        <taxon>Daphniidae</taxon>
        <taxon>Daphnia</taxon>
    </lineage>
</organism>
<dbReference type="Gene3D" id="2.60.40.790">
    <property type="match status" value="1"/>
</dbReference>
<dbReference type="PANTHER" id="PTHR45640:SF13">
    <property type="entry name" value="HEAT SHOCK PROTEIN 22-RELATED"/>
    <property type="match status" value="1"/>
</dbReference>
<evidence type="ECO:0000256" key="2">
    <source>
        <dbReference type="PROSITE-ProRule" id="PRU00285"/>
    </source>
</evidence>
<protein>
    <recommendedName>
        <fullName evidence="4">SHSP domain-containing protein</fullName>
    </recommendedName>
</protein>
<gene>
    <name evidence="5" type="ORF">OUZ56_030653</name>
</gene>
<dbReference type="CDD" id="cd06526">
    <property type="entry name" value="metazoan_ACD"/>
    <property type="match status" value="1"/>
</dbReference>
<dbReference type="SUPFAM" id="SSF49764">
    <property type="entry name" value="HSP20-like chaperones"/>
    <property type="match status" value="1"/>
</dbReference>
<evidence type="ECO:0000256" key="3">
    <source>
        <dbReference type="RuleBase" id="RU003616"/>
    </source>
</evidence>
<comment type="similarity">
    <text evidence="2 3">Belongs to the small heat shock protein (HSP20) family.</text>
</comment>
<keyword evidence="1" id="KW-0346">Stress response</keyword>
<evidence type="ECO:0000259" key="4">
    <source>
        <dbReference type="PROSITE" id="PS01031"/>
    </source>
</evidence>
<comment type="caution">
    <text evidence="5">The sequence shown here is derived from an EMBL/GenBank/DDBJ whole genome shotgun (WGS) entry which is preliminary data.</text>
</comment>
<reference evidence="5 6" key="1">
    <citation type="journal article" date="2023" name="Nucleic Acids Res.">
        <title>The hologenome of Daphnia magna reveals possible DNA methylation and microbiome-mediated evolution of the host genome.</title>
        <authorList>
            <person name="Chaturvedi A."/>
            <person name="Li X."/>
            <person name="Dhandapani V."/>
            <person name="Marshall H."/>
            <person name="Kissane S."/>
            <person name="Cuenca-Cambronero M."/>
            <person name="Asole G."/>
            <person name="Calvet F."/>
            <person name="Ruiz-Romero M."/>
            <person name="Marangio P."/>
            <person name="Guigo R."/>
            <person name="Rago D."/>
            <person name="Mirbahai L."/>
            <person name="Eastwood N."/>
            <person name="Colbourne J.K."/>
            <person name="Zhou J."/>
            <person name="Mallon E."/>
            <person name="Orsini L."/>
        </authorList>
    </citation>
    <scope>NUCLEOTIDE SEQUENCE [LARGE SCALE GENOMIC DNA]</scope>
    <source>
        <strain evidence="5">LRV0_1</strain>
    </source>
</reference>
<dbReference type="EMBL" id="JAOYFB010000005">
    <property type="protein sequence ID" value="KAK4015679.1"/>
    <property type="molecule type" value="Genomic_DNA"/>
</dbReference>
<evidence type="ECO:0000256" key="1">
    <source>
        <dbReference type="ARBA" id="ARBA00023016"/>
    </source>
</evidence>
<dbReference type="PRINTS" id="PR00299">
    <property type="entry name" value="ACRYSTALLIN"/>
</dbReference>